<dbReference type="PANTHER" id="PTHR35315">
    <property type="entry name" value="ACI13"/>
    <property type="match status" value="1"/>
</dbReference>
<feature type="compositionally biased region" description="Polar residues" evidence="2">
    <location>
        <begin position="200"/>
        <end position="213"/>
    </location>
</feature>
<keyword evidence="4" id="KW-1185">Reference proteome</keyword>
<comment type="caution">
    <text evidence="3">The sequence shown here is derived from an EMBL/GenBank/DDBJ whole genome shotgun (WGS) entry which is preliminary data.</text>
</comment>
<feature type="compositionally biased region" description="Polar residues" evidence="2">
    <location>
        <begin position="167"/>
        <end position="188"/>
    </location>
</feature>
<dbReference type="EMBL" id="JBHFFA010000001">
    <property type="protein sequence ID" value="KAL2649434.1"/>
    <property type="molecule type" value="Genomic_DNA"/>
</dbReference>
<evidence type="ECO:0000313" key="3">
    <source>
        <dbReference type="EMBL" id="KAL2649434.1"/>
    </source>
</evidence>
<feature type="region of interest" description="Disordered" evidence="2">
    <location>
        <begin position="142"/>
        <end position="258"/>
    </location>
</feature>
<evidence type="ECO:0000313" key="4">
    <source>
        <dbReference type="Proteomes" id="UP001605036"/>
    </source>
</evidence>
<sequence length="258" mass="28266">MGSAPTFVPNVGPDGLPTDDPRIAYTERVLEEKEQKLKQYIQDNYSKIRNVEKELATLAFEVKLTAGPKKHALEHLRKMIETSTEKIKVAKLKEEQARKALEAAEKVVETEEANKQRLCEDLNRLVQESAAASYSRLEELTRRLEALNPNDPPPKENATQEAAADRNSATPSQQLAVLDSQQPESSGNEEGKHSHHHTQTKGTGRAQNLTLGQDRSMGRGRGRATSGGRAKGSLSLGAKTTEAASGWTGSGFNVQDEQ</sequence>
<name>A0ABD1ZGQ2_9MARC</name>
<protein>
    <recommendedName>
        <fullName evidence="5">RAB6-interacting golgin</fullName>
    </recommendedName>
</protein>
<feature type="compositionally biased region" description="Low complexity" evidence="2">
    <location>
        <begin position="223"/>
        <end position="233"/>
    </location>
</feature>
<evidence type="ECO:0000256" key="2">
    <source>
        <dbReference type="SAM" id="MobiDB-lite"/>
    </source>
</evidence>
<feature type="coiled-coil region" evidence="1">
    <location>
        <begin position="73"/>
        <end position="128"/>
    </location>
</feature>
<keyword evidence="1" id="KW-0175">Coiled coil</keyword>
<feature type="region of interest" description="Disordered" evidence="2">
    <location>
        <begin position="1"/>
        <end position="21"/>
    </location>
</feature>
<evidence type="ECO:0008006" key="5">
    <source>
        <dbReference type="Google" id="ProtNLM"/>
    </source>
</evidence>
<dbReference type="Proteomes" id="UP001605036">
    <property type="component" value="Unassembled WGS sequence"/>
</dbReference>
<dbReference type="AlphaFoldDB" id="A0ABD1ZGQ2"/>
<accession>A0ABD1ZGQ2</accession>
<proteinExistence type="predicted"/>
<dbReference type="PANTHER" id="PTHR35315:SF1">
    <property type="entry name" value="RAB6-INTERACTING GOLGIN"/>
    <property type="match status" value="1"/>
</dbReference>
<reference evidence="3 4" key="1">
    <citation type="submission" date="2024-09" db="EMBL/GenBank/DDBJ databases">
        <title>Chromosome-scale assembly of Riccia fluitans.</title>
        <authorList>
            <person name="Paukszto L."/>
            <person name="Sawicki J."/>
            <person name="Karawczyk K."/>
            <person name="Piernik-Szablinska J."/>
            <person name="Szczecinska M."/>
            <person name="Mazdziarz M."/>
        </authorList>
    </citation>
    <scope>NUCLEOTIDE SEQUENCE [LARGE SCALE GENOMIC DNA]</scope>
    <source>
        <strain evidence="3">Rf_01</strain>
        <tissue evidence="3">Aerial parts of the thallus</tissue>
    </source>
</reference>
<evidence type="ECO:0000256" key="1">
    <source>
        <dbReference type="SAM" id="Coils"/>
    </source>
</evidence>
<organism evidence="3 4">
    <name type="scientific">Riccia fluitans</name>
    <dbReference type="NCBI Taxonomy" id="41844"/>
    <lineage>
        <taxon>Eukaryota</taxon>
        <taxon>Viridiplantae</taxon>
        <taxon>Streptophyta</taxon>
        <taxon>Embryophyta</taxon>
        <taxon>Marchantiophyta</taxon>
        <taxon>Marchantiopsida</taxon>
        <taxon>Marchantiidae</taxon>
        <taxon>Marchantiales</taxon>
        <taxon>Ricciaceae</taxon>
        <taxon>Riccia</taxon>
    </lineage>
</organism>
<gene>
    <name evidence="3" type="ORF">R1flu_017562</name>
</gene>